<protein>
    <recommendedName>
        <fullName evidence="3">WSC domain-containing protein</fullName>
    </recommendedName>
</protein>
<dbReference type="InterPro" id="IPR002889">
    <property type="entry name" value="WSC_carb-bd"/>
</dbReference>
<feature type="compositionally biased region" description="Low complexity" evidence="2">
    <location>
        <begin position="186"/>
        <end position="211"/>
    </location>
</feature>
<feature type="region of interest" description="Disordered" evidence="2">
    <location>
        <begin position="184"/>
        <end position="212"/>
    </location>
</feature>
<name>A0A9W4UI75_9PLEO</name>
<feature type="region of interest" description="Disordered" evidence="2">
    <location>
        <begin position="103"/>
        <end position="143"/>
    </location>
</feature>
<keyword evidence="1" id="KW-0677">Repeat</keyword>
<comment type="caution">
    <text evidence="4">The sequence shown here is derived from an EMBL/GenBank/DDBJ whole genome shotgun (WGS) entry which is preliminary data.</text>
</comment>
<evidence type="ECO:0000256" key="1">
    <source>
        <dbReference type="ARBA" id="ARBA00022737"/>
    </source>
</evidence>
<dbReference type="PANTHER" id="PTHR45964">
    <property type="entry name" value="WSCD FAMILY MEMBER CG9164"/>
    <property type="match status" value="1"/>
</dbReference>
<feature type="compositionally biased region" description="Low complexity" evidence="2">
    <location>
        <begin position="106"/>
        <end position="143"/>
    </location>
</feature>
<feature type="region of interest" description="Disordered" evidence="2">
    <location>
        <begin position="264"/>
        <end position="304"/>
    </location>
</feature>
<keyword evidence="5" id="KW-1185">Reference proteome</keyword>
<dbReference type="AlphaFoldDB" id="A0A9W4UI75"/>
<dbReference type="EMBL" id="CAOQHR010000005">
    <property type="protein sequence ID" value="CAI6335351.1"/>
    <property type="molecule type" value="Genomic_DNA"/>
</dbReference>
<dbReference type="Pfam" id="PF01822">
    <property type="entry name" value="WSC"/>
    <property type="match status" value="1"/>
</dbReference>
<accession>A0A9W4UI75</accession>
<feature type="domain" description="WSC" evidence="3">
    <location>
        <begin position="1"/>
        <end position="95"/>
    </location>
</feature>
<feature type="compositionally biased region" description="Low complexity" evidence="2">
    <location>
        <begin position="264"/>
        <end position="293"/>
    </location>
</feature>
<evidence type="ECO:0000259" key="3">
    <source>
        <dbReference type="PROSITE" id="PS51212"/>
    </source>
</evidence>
<dbReference type="SMART" id="SM00321">
    <property type="entry name" value="WSC"/>
    <property type="match status" value="1"/>
</dbReference>
<organism evidence="4 5">
    <name type="scientific">Periconia digitata</name>
    <dbReference type="NCBI Taxonomy" id="1303443"/>
    <lineage>
        <taxon>Eukaryota</taxon>
        <taxon>Fungi</taxon>
        <taxon>Dikarya</taxon>
        <taxon>Ascomycota</taxon>
        <taxon>Pezizomycotina</taxon>
        <taxon>Dothideomycetes</taxon>
        <taxon>Pleosporomycetidae</taxon>
        <taxon>Pleosporales</taxon>
        <taxon>Massarineae</taxon>
        <taxon>Periconiaceae</taxon>
        <taxon>Periconia</taxon>
    </lineage>
</organism>
<sequence length="304" mass="31396">MSLGCYTEGTNGRSLEYSQWDFLNVSSMTTETCLTTCGKKGFPFAGTEFGRECYCGVVLGNGTLPTDAGQCSTPCTGNSTETCGGPDRLSLYVAKNLESTDPCAPPIISSTTPTPTPTPTSSTPTSSPSTPSTSTPKSSTTTPCAGHYCPITTKPSSSTSKTSTSTPKSSTTKCTGYCAIPPPVKPSSTSTAKATKPTSKPTSTLKPSTTKCSGYQCATSTTLRTTTAPTLKPTIPPCQGILCWPPPGNPSTSCWLGLICPPATTKTTSKSSSSVKTTSQKSSSTKKSSSTVQGYPTVPRPTHY</sequence>
<dbReference type="PROSITE" id="PS51212">
    <property type="entry name" value="WSC"/>
    <property type="match status" value="1"/>
</dbReference>
<dbReference type="OrthoDB" id="2019572at2759"/>
<gene>
    <name evidence="4" type="ORF">PDIGIT_LOCUS8431</name>
</gene>
<evidence type="ECO:0000256" key="2">
    <source>
        <dbReference type="SAM" id="MobiDB-lite"/>
    </source>
</evidence>
<reference evidence="4" key="1">
    <citation type="submission" date="2023-01" db="EMBL/GenBank/DDBJ databases">
        <authorList>
            <person name="Van Ghelder C."/>
            <person name="Rancurel C."/>
        </authorList>
    </citation>
    <scope>NUCLEOTIDE SEQUENCE</scope>
    <source>
        <strain evidence="4">CNCM I-4278</strain>
    </source>
</reference>
<dbReference type="Proteomes" id="UP001152607">
    <property type="component" value="Unassembled WGS sequence"/>
</dbReference>
<evidence type="ECO:0000313" key="4">
    <source>
        <dbReference type="EMBL" id="CAI6335351.1"/>
    </source>
</evidence>
<proteinExistence type="predicted"/>
<evidence type="ECO:0000313" key="5">
    <source>
        <dbReference type="Proteomes" id="UP001152607"/>
    </source>
</evidence>
<dbReference type="InterPro" id="IPR051589">
    <property type="entry name" value="Sialate-O-sulfotransferase"/>
</dbReference>
<dbReference type="PANTHER" id="PTHR45964:SF9">
    <property type="entry name" value="SULFOTRANSFERASE"/>
    <property type="match status" value="1"/>
</dbReference>